<sequence length="146" mass="17016">MPNSLLMTDHIDFNLCDMYSKKRERFRDQNIPIQLCKGMRSPSKESNSNDETVQYHLEAIKTIFVHQCGYKGLGVSSLFSDEILPMVNRRLQKISAEISSNKPSIDKLRELCELQDWEESYWTIIWDNLASSFRDAREFVGLSSIF</sequence>
<evidence type="ECO:0000313" key="1">
    <source>
        <dbReference type="EMBL" id="PIO60946.1"/>
    </source>
</evidence>
<proteinExistence type="predicted"/>
<dbReference type="AlphaFoldDB" id="A0A2G9TSG7"/>
<organism evidence="1 2">
    <name type="scientific">Teladorsagia circumcincta</name>
    <name type="common">Brown stomach worm</name>
    <name type="synonym">Ostertagia circumcincta</name>
    <dbReference type="NCBI Taxonomy" id="45464"/>
    <lineage>
        <taxon>Eukaryota</taxon>
        <taxon>Metazoa</taxon>
        <taxon>Ecdysozoa</taxon>
        <taxon>Nematoda</taxon>
        <taxon>Chromadorea</taxon>
        <taxon>Rhabditida</taxon>
        <taxon>Rhabditina</taxon>
        <taxon>Rhabditomorpha</taxon>
        <taxon>Strongyloidea</taxon>
        <taxon>Trichostrongylidae</taxon>
        <taxon>Teladorsagia</taxon>
    </lineage>
</organism>
<name>A0A2G9TSG7_TELCI</name>
<evidence type="ECO:0000313" key="2">
    <source>
        <dbReference type="Proteomes" id="UP000230423"/>
    </source>
</evidence>
<gene>
    <name evidence="1" type="ORF">TELCIR_17546</name>
</gene>
<dbReference type="EMBL" id="KZ354497">
    <property type="protein sequence ID" value="PIO60946.1"/>
    <property type="molecule type" value="Genomic_DNA"/>
</dbReference>
<protein>
    <submittedName>
        <fullName evidence="1">Uncharacterized protein</fullName>
    </submittedName>
</protein>
<dbReference type="OrthoDB" id="5826403at2759"/>
<reference evidence="1 2" key="1">
    <citation type="submission" date="2015-09" db="EMBL/GenBank/DDBJ databases">
        <title>Draft genome of the parasitic nematode Teladorsagia circumcincta isolate WARC Sus (inbred).</title>
        <authorList>
            <person name="Mitreva M."/>
        </authorList>
    </citation>
    <scope>NUCLEOTIDE SEQUENCE [LARGE SCALE GENOMIC DNA]</scope>
    <source>
        <strain evidence="1 2">S</strain>
    </source>
</reference>
<accession>A0A2G9TSG7</accession>
<dbReference type="Proteomes" id="UP000230423">
    <property type="component" value="Unassembled WGS sequence"/>
</dbReference>
<keyword evidence="2" id="KW-1185">Reference proteome</keyword>